<dbReference type="Gene3D" id="3.40.50.10540">
    <property type="entry name" value="Crotonobetainyl-coa:carnitine coa-transferase, domain 1"/>
    <property type="match status" value="1"/>
</dbReference>
<dbReference type="PANTHER" id="PTHR48228">
    <property type="entry name" value="SUCCINYL-COA--D-CITRAMALATE COA-TRANSFERASE"/>
    <property type="match status" value="1"/>
</dbReference>
<name>A0A4Q7NHC0_9BURK</name>
<dbReference type="InterPro" id="IPR023606">
    <property type="entry name" value="CoA-Trfase_III_dom_1_sf"/>
</dbReference>
<dbReference type="Pfam" id="PF02515">
    <property type="entry name" value="CoA_transf_3"/>
    <property type="match status" value="1"/>
</dbReference>
<accession>A0A4Q7NHC0</accession>
<organism evidence="1 2">
    <name type="scientific">Pigmentiphaga kullae</name>
    <dbReference type="NCBI Taxonomy" id="151784"/>
    <lineage>
        <taxon>Bacteria</taxon>
        <taxon>Pseudomonadati</taxon>
        <taxon>Pseudomonadota</taxon>
        <taxon>Betaproteobacteria</taxon>
        <taxon>Burkholderiales</taxon>
        <taxon>Alcaligenaceae</taxon>
        <taxon>Pigmentiphaga</taxon>
    </lineage>
</organism>
<dbReference type="GO" id="GO:0003824">
    <property type="term" value="F:catalytic activity"/>
    <property type="evidence" value="ECO:0007669"/>
    <property type="project" value="InterPro"/>
</dbReference>
<dbReference type="Proteomes" id="UP000292445">
    <property type="component" value="Unassembled WGS sequence"/>
</dbReference>
<evidence type="ECO:0000313" key="2">
    <source>
        <dbReference type="Proteomes" id="UP000292445"/>
    </source>
</evidence>
<protein>
    <submittedName>
        <fullName evidence="1">Alpha-methylacyl-CoA racemase</fullName>
    </submittedName>
</protein>
<dbReference type="AlphaFoldDB" id="A0A4Q7NHC0"/>
<evidence type="ECO:0000313" key="1">
    <source>
        <dbReference type="EMBL" id="RZS84381.1"/>
    </source>
</evidence>
<sequence length="374" mass="39962">MTATMHETEAAAAPDLARGPLRGVRVLEFAGLGPAPFAAMMLADMGADVVRLERPGAKRRARDIILRGRRSFALDLKQPDDAACARELALRADVLIEGFRPGVMERLGLGPQPLLEANPALVYARMTGWGQTGPLALHGGHDINYIALAGALGAIGPAGQPPAVPLNLIGDYGGGSLFLVVGILAAILESRRSGAGQVVDCAICDNVLSMMSLFHAMAASGTWHPERGANQLDGGSHFYSSYECKDGRYIAVGAGEPQFYEAFRRVAGLSDPLFDRQRDPAAWPELRSRVAAVFRTRTRAEWVAAFDGVDACVTPVLTLDESLAHPHFNDRQRVAEIDGIRQAAPAPAFSRTRSAIRPGSVFPSREALASCWST</sequence>
<dbReference type="InterPro" id="IPR050509">
    <property type="entry name" value="CoA-transferase_III"/>
</dbReference>
<dbReference type="OrthoDB" id="5294844at2"/>
<dbReference type="InterPro" id="IPR044855">
    <property type="entry name" value="CoA-Trfase_III_dom3_sf"/>
</dbReference>
<gene>
    <name evidence="1" type="ORF">EV675_0398</name>
</gene>
<dbReference type="Gene3D" id="3.30.1540.10">
    <property type="entry name" value="formyl-coa transferase, domain 3"/>
    <property type="match status" value="1"/>
</dbReference>
<dbReference type="InterPro" id="IPR003673">
    <property type="entry name" value="CoA-Trfase_fam_III"/>
</dbReference>
<keyword evidence="2" id="KW-1185">Reference proteome</keyword>
<dbReference type="SUPFAM" id="SSF89796">
    <property type="entry name" value="CoA-transferase family III (CaiB/BaiF)"/>
    <property type="match status" value="1"/>
</dbReference>
<comment type="caution">
    <text evidence="1">The sequence shown here is derived from an EMBL/GenBank/DDBJ whole genome shotgun (WGS) entry which is preliminary data.</text>
</comment>
<proteinExistence type="predicted"/>
<dbReference type="PANTHER" id="PTHR48228:SF5">
    <property type="entry name" value="ALPHA-METHYLACYL-COA RACEMASE"/>
    <property type="match status" value="1"/>
</dbReference>
<reference evidence="1 2" key="1">
    <citation type="submission" date="2019-02" db="EMBL/GenBank/DDBJ databases">
        <title>Genomic Encyclopedia of Type Strains, Phase IV (KMG-IV): sequencing the most valuable type-strain genomes for metagenomic binning, comparative biology and taxonomic classification.</title>
        <authorList>
            <person name="Goeker M."/>
        </authorList>
    </citation>
    <scope>NUCLEOTIDE SEQUENCE [LARGE SCALE GENOMIC DNA]</scope>
    <source>
        <strain evidence="1 2">K24</strain>
    </source>
</reference>
<dbReference type="EMBL" id="SGXC01000001">
    <property type="protein sequence ID" value="RZS84381.1"/>
    <property type="molecule type" value="Genomic_DNA"/>
</dbReference>